<dbReference type="Pfam" id="PF13602">
    <property type="entry name" value="ADH_zinc_N_2"/>
    <property type="match status" value="1"/>
</dbReference>
<evidence type="ECO:0000313" key="4">
    <source>
        <dbReference type="EMBL" id="MFB9623101.1"/>
    </source>
</evidence>
<dbReference type="CDD" id="cd05289">
    <property type="entry name" value="MDR_like_2"/>
    <property type="match status" value="1"/>
</dbReference>
<keyword evidence="5" id="KW-1185">Reference proteome</keyword>
<dbReference type="InterPro" id="IPR013154">
    <property type="entry name" value="ADH-like_N"/>
</dbReference>
<keyword evidence="1" id="KW-0521">NADP</keyword>
<dbReference type="Gene3D" id="3.90.180.10">
    <property type="entry name" value="Medium-chain alcohol dehydrogenases, catalytic domain"/>
    <property type="match status" value="2"/>
</dbReference>
<sequence length="596" mass="61432">MNVIEVTKFGGPEVLELRQAPEPQPGPGQVLIGVSVVDVMSLDAQLRTGWGREWFPNEPPFVPGTGVAGRVLSVGEGVDPGWAGRRVAAFLPGGGGYAEQVVTGAETVVEVPDEVPLWRAASLIQVGPAALSLVEAAGLTAGTRVLVTGAGGALGLPIVRLASAAGAHVTAAAHGAAKRQAALDMGAAQAVDYAELGGRFDVVFDGIGGEVGGAAYELVEPGGTFFAYGAPSGSTAQIQPGTARVVGMEQVQFAPDEFGRLARRVMADDRLATVVGLAVPLERASEAHAALDRRELVGKALLLVTAQAARYRANGGPEVLTLDEIPLPQPGPGQVRVAVRAAGVNPIDWKLRRGAPVDGPRGTGLELAGTIDAIGPEVTGWRLGQPVFGQIESGAAATHAIADAAALTPKPDELTYEEAAALPVAIETAERTLRLLGLQPGQTLLIHAVAGGVGLAAAQLAIARGAKVVGTASERHHPYLRDLGVHPVTYGEGLEERLQGPVDRVLDASGRGELELSVRLTGDPAKVVSIADPVNAAKLGVRFSRGGTRGPLPAHAVRIPIAEVFPLERIADAHRRSEEGHLLGKIVVNTEATLPR</sequence>
<dbReference type="PANTHER" id="PTHR48106">
    <property type="entry name" value="QUINONE OXIDOREDUCTASE PIG3-RELATED"/>
    <property type="match status" value="1"/>
</dbReference>
<dbReference type="SUPFAM" id="SSF51735">
    <property type="entry name" value="NAD(P)-binding Rossmann-fold domains"/>
    <property type="match status" value="2"/>
</dbReference>
<dbReference type="InterPro" id="IPR011032">
    <property type="entry name" value="GroES-like_sf"/>
</dbReference>
<dbReference type="InterPro" id="IPR013149">
    <property type="entry name" value="ADH-like_C"/>
</dbReference>
<dbReference type="SMART" id="SM00829">
    <property type="entry name" value="PKS_ER"/>
    <property type="match status" value="1"/>
</dbReference>
<evidence type="ECO:0000256" key="2">
    <source>
        <dbReference type="ARBA" id="ARBA00023002"/>
    </source>
</evidence>
<proteinExistence type="predicted"/>
<dbReference type="PANTHER" id="PTHR48106:SF13">
    <property type="entry name" value="QUINONE OXIDOREDUCTASE-RELATED"/>
    <property type="match status" value="1"/>
</dbReference>
<gene>
    <name evidence="4" type="ORF">ACFFSA_08405</name>
</gene>
<accession>A0ABV5RUJ7</accession>
<dbReference type="RefSeq" id="WP_345002371.1">
    <property type="nucleotide sequence ID" value="NZ_BAAAXV010000011.1"/>
</dbReference>
<dbReference type="EMBL" id="JBHMBW010000004">
    <property type="protein sequence ID" value="MFB9623101.1"/>
    <property type="molecule type" value="Genomic_DNA"/>
</dbReference>
<dbReference type="Pfam" id="PF00107">
    <property type="entry name" value="ADH_zinc_N"/>
    <property type="match status" value="1"/>
</dbReference>
<evidence type="ECO:0000256" key="1">
    <source>
        <dbReference type="ARBA" id="ARBA00022857"/>
    </source>
</evidence>
<reference evidence="4 5" key="1">
    <citation type="submission" date="2024-09" db="EMBL/GenBank/DDBJ databases">
        <authorList>
            <person name="Sun Q."/>
            <person name="Mori K."/>
        </authorList>
    </citation>
    <scope>NUCLEOTIDE SEQUENCE [LARGE SCALE GENOMIC DNA]</scope>
    <source>
        <strain evidence="4 5">JCM 3143</strain>
    </source>
</reference>
<evidence type="ECO:0000313" key="5">
    <source>
        <dbReference type="Proteomes" id="UP001589532"/>
    </source>
</evidence>
<dbReference type="Gene3D" id="3.40.50.720">
    <property type="entry name" value="NAD(P)-binding Rossmann-like Domain"/>
    <property type="match status" value="2"/>
</dbReference>
<feature type="domain" description="Enoyl reductase (ER)" evidence="3">
    <location>
        <begin position="315"/>
        <end position="588"/>
    </location>
</feature>
<dbReference type="InterPro" id="IPR020843">
    <property type="entry name" value="ER"/>
</dbReference>
<dbReference type="InterPro" id="IPR036291">
    <property type="entry name" value="NAD(P)-bd_dom_sf"/>
</dbReference>
<evidence type="ECO:0000259" key="3">
    <source>
        <dbReference type="SMART" id="SM00829"/>
    </source>
</evidence>
<dbReference type="SUPFAM" id="SSF50129">
    <property type="entry name" value="GroES-like"/>
    <property type="match status" value="2"/>
</dbReference>
<dbReference type="Proteomes" id="UP001589532">
    <property type="component" value="Unassembled WGS sequence"/>
</dbReference>
<comment type="caution">
    <text evidence="4">The sequence shown here is derived from an EMBL/GenBank/DDBJ whole genome shotgun (WGS) entry which is preliminary data.</text>
</comment>
<name>A0ABV5RUJ7_9ACTN</name>
<organism evidence="4 5">
    <name type="scientific">Nonomuraea helvata</name>
    <dbReference type="NCBI Taxonomy" id="37484"/>
    <lineage>
        <taxon>Bacteria</taxon>
        <taxon>Bacillati</taxon>
        <taxon>Actinomycetota</taxon>
        <taxon>Actinomycetes</taxon>
        <taxon>Streptosporangiales</taxon>
        <taxon>Streptosporangiaceae</taxon>
        <taxon>Nonomuraea</taxon>
    </lineage>
</organism>
<dbReference type="Pfam" id="PF08240">
    <property type="entry name" value="ADH_N"/>
    <property type="match status" value="2"/>
</dbReference>
<keyword evidence="2" id="KW-0560">Oxidoreductase</keyword>
<protein>
    <submittedName>
        <fullName evidence="4">Alcohol dehydrogenase catalytic domain-containing protein</fullName>
    </submittedName>
</protein>